<accession>K2REC2</accession>
<organism evidence="2 3">
    <name type="scientific">Macrophomina phaseolina (strain MS6)</name>
    <name type="common">Charcoal rot fungus</name>
    <dbReference type="NCBI Taxonomy" id="1126212"/>
    <lineage>
        <taxon>Eukaryota</taxon>
        <taxon>Fungi</taxon>
        <taxon>Dikarya</taxon>
        <taxon>Ascomycota</taxon>
        <taxon>Pezizomycotina</taxon>
        <taxon>Dothideomycetes</taxon>
        <taxon>Dothideomycetes incertae sedis</taxon>
        <taxon>Botryosphaeriales</taxon>
        <taxon>Botryosphaeriaceae</taxon>
        <taxon>Macrophomina</taxon>
    </lineage>
</organism>
<comment type="caution">
    <text evidence="2">The sequence shown here is derived from an EMBL/GenBank/DDBJ whole genome shotgun (WGS) entry which is preliminary data.</text>
</comment>
<dbReference type="InParanoid" id="K2REC2"/>
<sequence>MGCVATRLVRAEDTYPSADERKASSRQLNGPEAHSGRGSSALSQRGHKHHAHAGPRATQTRSKNIVARARVQEYKQPSLHCPVFTTSPNGAPVLFSNSSSSLTSAWPVEAMKKVKEDLDCSSRQPEVVQYRRHFAPGR</sequence>
<protein>
    <submittedName>
        <fullName evidence="2">Uncharacterized protein</fullName>
    </submittedName>
</protein>
<evidence type="ECO:0000313" key="3">
    <source>
        <dbReference type="Proteomes" id="UP000007129"/>
    </source>
</evidence>
<dbReference type="HOGENOM" id="CLU_1855642_0_0_1"/>
<name>K2REC2_MACPH</name>
<feature type="region of interest" description="Disordered" evidence="1">
    <location>
        <begin position="1"/>
        <end position="66"/>
    </location>
</feature>
<evidence type="ECO:0000313" key="2">
    <source>
        <dbReference type="EMBL" id="EKG12933.1"/>
    </source>
</evidence>
<feature type="compositionally biased region" description="Basic and acidic residues" evidence="1">
    <location>
        <begin position="9"/>
        <end position="23"/>
    </location>
</feature>
<dbReference type="AlphaFoldDB" id="K2REC2"/>
<evidence type="ECO:0000256" key="1">
    <source>
        <dbReference type="SAM" id="MobiDB-lite"/>
    </source>
</evidence>
<dbReference type="VEuPathDB" id="FungiDB:MPH_09925"/>
<reference evidence="2 3" key="1">
    <citation type="journal article" date="2012" name="BMC Genomics">
        <title>Tools to kill: Genome of one of the most destructive plant pathogenic fungi Macrophomina phaseolina.</title>
        <authorList>
            <person name="Islam M.S."/>
            <person name="Haque M.S."/>
            <person name="Islam M.M."/>
            <person name="Emdad E.M."/>
            <person name="Halim A."/>
            <person name="Hossen Q.M.M."/>
            <person name="Hossain M.Z."/>
            <person name="Ahmed B."/>
            <person name="Rahim S."/>
            <person name="Rahman M.S."/>
            <person name="Alam M.M."/>
            <person name="Hou S."/>
            <person name="Wan X."/>
            <person name="Saito J.A."/>
            <person name="Alam M."/>
        </authorList>
    </citation>
    <scope>NUCLEOTIDE SEQUENCE [LARGE SCALE GENOMIC DNA]</scope>
    <source>
        <strain evidence="2 3">MS6</strain>
    </source>
</reference>
<proteinExistence type="predicted"/>
<dbReference type="Proteomes" id="UP000007129">
    <property type="component" value="Unassembled WGS sequence"/>
</dbReference>
<dbReference type="EMBL" id="AHHD01000422">
    <property type="protein sequence ID" value="EKG12933.1"/>
    <property type="molecule type" value="Genomic_DNA"/>
</dbReference>
<gene>
    <name evidence="2" type="ORF">MPH_09925</name>
</gene>